<reference evidence="3" key="2">
    <citation type="submission" date="2012-08" db="EMBL/GenBank/DDBJ databases">
        <authorList>
            <person name="Choi T.-J."/>
        </authorList>
    </citation>
    <scope>NUCLEOTIDE SEQUENCE [LARGE SCALE GENOMIC DNA]</scope>
    <source>
        <strain evidence="3">K-LV1</strain>
    </source>
</reference>
<accession>K7XBM8</accession>
<reference evidence="1" key="1">
    <citation type="submission" date="2012-08" db="EMBL/GenBank/DDBJ databases">
        <title>Cassytha pubescens and C. glabella (Lauraceae) are not disjunctly distributed between Australia and the Ryukyu Archipelago of Japan - evidence from morphological and molecular data.</title>
        <authorList>
            <person name="Kokubugata G."/>
            <person name="Nakamura K."/>
            <person name="Forster P.I."/>
            <person name="Wilson G.W."/>
            <person name="Holland A.E."/>
            <person name="Hirayama Y."/>
            <person name="Yokota M."/>
        </authorList>
    </citation>
    <scope>NUCLEOTIDE SEQUENCE</scope>
    <source>
        <strain evidence="1">K-LV1</strain>
    </source>
</reference>
<protein>
    <submittedName>
        <fullName evidence="2">ORF1329</fullName>
    </submittedName>
    <submittedName>
        <fullName evidence="1">Wsv445</fullName>
    </submittedName>
</protein>
<dbReference type="Proteomes" id="UP000277283">
    <property type="component" value="Segment"/>
</dbReference>
<proteinExistence type="predicted"/>
<dbReference type="EMBL" id="MF768985">
    <property type="protein sequence ID" value="ATU83790.1"/>
    <property type="molecule type" value="Genomic_DNA"/>
</dbReference>
<evidence type="ECO:0000313" key="1">
    <source>
        <dbReference type="EMBL" id="AFX59822.1"/>
    </source>
</evidence>
<evidence type="ECO:0000313" key="3">
    <source>
        <dbReference type="Proteomes" id="UP000277283"/>
    </source>
</evidence>
<dbReference type="Proteomes" id="UP000267516">
    <property type="component" value="Segment"/>
</dbReference>
<evidence type="ECO:0000313" key="2">
    <source>
        <dbReference type="EMBL" id="ATU83790.1"/>
    </source>
</evidence>
<organism evidence="1 3">
    <name type="scientific">White spot syndrome virus</name>
    <dbReference type="NCBI Taxonomy" id="342409"/>
    <lineage>
        <taxon>Viruses</taxon>
        <taxon>Viruses incertae sedis</taxon>
        <taxon>Naldaviricetes</taxon>
        <taxon>Nimaviridae</taxon>
        <taxon>Whispovirus</taxon>
    </lineage>
</organism>
<name>K7XBM8_9VIRU</name>
<dbReference type="EMBL" id="JX515788">
    <property type="protein sequence ID" value="AFX59822.1"/>
    <property type="molecule type" value="Genomic_DNA"/>
</dbReference>
<sequence length="84" mass="9700">MIIILFIKRLFKLSYIETRYMASDKMLVSVSGAISSSARFLERLEYLRISDSDGHEKRPPSEDDGQFCSVICEQRVVLRLLSLK</sequence>
<reference evidence="2" key="3">
    <citation type="journal article" date="2018" name="Aquaculture">
        <title>Complete genome sequence of a white spot syndrome virus associated with a disease incursion in Australia.</title>
        <authorList>
            <person name="Oakey J."/>
            <person name="Smith C.S."/>
        </authorList>
    </citation>
    <scope>NUCLEOTIDE SEQUENCE [LARGE SCALE GENOMIC DNA]</scope>
    <source>
        <strain evidence="2">WSSV-AU</strain>
    </source>
</reference>
<gene>
    <name evidence="1" type="ORF">wssv_04450</name>
</gene>